<dbReference type="EMBL" id="JAGSOV010000063">
    <property type="protein sequence ID" value="MCO1659279.1"/>
    <property type="molecule type" value="Genomic_DNA"/>
</dbReference>
<dbReference type="SUPFAM" id="SSF53474">
    <property type="entry name" value="alpha/beta-Hydrolases"/>
    <property type="match status" value="1"/>
</dbReference>
<dbReference type="Pfam" id="PF00561">
    <property type="entry name" value="Abhydrolase_1"/>
    <property type="match status" value="1"/>
</dbReference>
<reference evidence="2" key="1">
    <citation type="submission" date="2021-04" db="EMBL/GenBank/DDBJ databases">
        <title>Pseudonocardia sp. nov., isolated from sandy soil of mangrove forest.</title>
        <authorList>
            <person name="Zan Z."/>
            <person name="Huang R."/>
            <person name="Liu W."/>
        </authorList>
    </citation>
    <scope>NUCLEOTIDE SEQUENCE</scope>
    <source>
        <strain evidence="2">S2-4</strain>
    </source>
</reference>
<dbReference type="PANTHER" id="PTHR43433">
    <property type="entry name" value="HYDROLASE, ALPHA/BETA FOLD FAMILY PROTEIN"/>
    <property type="match status" value="1"/>
</dbReference>
<keyword evidence="2" id="KW-0378">Hydrolase</keyword>
<dbReference type="InterPro" id="IPR050471">
    <property type="entry name" value="AB_hydrolase"/>
</dbReference>
<evidence type="ECO:0000313" key="3">
    <source>
        <dbReference type="Proteomes" id="UP001165283"/>
    </source>
</evidence>
<dbReference type="PANTHER" id="PTHR43433:SF5">
    <property type="entry name" value="AB HYDROLASE-1 DOMAIN-CONTAINING PROTEIN"/>
    <property type="match status" value="1"/>
</dbReference>
<protein>
    <submittedName>
        <fullName evidence="2">Alpha/beta hydrolase</fullName>
    </submittedName>
</protein>
<proteinExistence type="predicted"/>
<dbReference type="GO" id="GO:0016787">
    <property type="term" value="F:hydrolase activity"/>
    <property type="evidence" value="ECO:0007669"/>
    <property type="project" value="UniProtKB-KW"/>
</dbReference>
<dbReference type="RefSeq" id="WP_252444064.1">
    <property type="nucleotide sequence ID" value="NZ_JAGSOV010000063.1"/>
</dbReference>
<keyword evidence="3" id="KW-1185">Reference proteome</keyword>
<feature type="domain" description="AB hydrolase-1" evidence="1">
    <location>
        <begin position="34"/>
        <end position="133"/>
    </location>
</feature>
<sequence length="134" mass="13600">MTATWAARFDGAPRLIDVGGRTVCARIRGSGPTVVLEAAGTGQGTGDAWGRAVEDGLPAMATVVSYDRAGVGCSQGPPRRTITEMADDLHDLLGALALPGPAVVVSWSYGGLVSALHAVRHPGDVAGLVLVDPT</sequence>
<dbReference type="Proteomes" id="UP001165283">
    <property type="component" value="Unassembled WGS sequence"/>
</dbReference>
<dbReference type="InterPro" id="IPR000073">
    <property type="entry name" value="AB_hydrolase_1"/>
</dbReference>
<name>A0ABT1A8X9_9PSEU</name>
<gene>
    <name evidence="2" type="ORF">KDL28_29825</name>
</gene>
<organism evidence="2 3">
    <name type="scientific">Pseudonocardia humida</name>
    <dbReference type="NCBI Taxonomy" id="2800819"/>
    <lineage>
        <taxon>Bacteria</taxon>
        <taxon>Bacillati</taxon>
        <taxon>Actinomycetota</taxon>
        <taxon>Actinomycetes</taxon>
        <taxon>Pseudonocardiales</taxon>
        <taxon>Pseudonocardiaceae</taxon>
        <taxon>Pseudonocardia</taxon>
    </lineage>
</organism>
<dbReference type="Gene3D" id="3.40.50.1820">
    <property type="entry name" value="alpha/beta hydrolase"/>
    <property type="match status" value="1"/>
</dbReference>
<evidence type="ECO:0000313" key="2">
    <source>
        <dbReference type="EMBL" id="MCO1659279.1"/>
    </source>
</evidence>
<dbReference type="InterPro" id="IPR029058">
    <property type="entry name" value="AB_hydrolase_fold"/>
</dbReference>
<comment type="caution">
    <text evidence="2">The sequence shown here is derived from an EMBL/GenBank/DDBJ whole genome shotgun (WGS) entry which is preliminary data.</text>
</comment>
<accession>A0ABT1A8X9</accession>
<evidence type="ECO:0000259" key="1">
    <source>
        <dbReference type="Pfam" id="PF00561"/>
    </source>
</evidence>